<dbReference type="InterPro" id="IPR034660">
    <property type="entry name" value="DinB/YfiT-like"/>
</dbReference>
<gene>
    <name evidence="4" type="ORF">EGI31_24320</name>
</gene>
<sequence length="163" mass="18694">MSFIEAFKKELEAEAIQTRRMLEIVPTDKMDWRPHPKSMNIKTLATHLAEIPLMIVMGLKHDKWDFGNSPYQPADCNNAEELLACFDDCIAEARIALDESTDDILQNLWQMCSGDQVWLTLEKWETFRHAMGQNAHHRAQLQVCLRLLDIPVPGPYGPSADEM</sequence>
<dbReference type="AlphaFoldDB" id="A0AAE3KXY1"/>
<reference evidence="4 5" key="1">
    <citation type="submission" date="2018-11" db="EMBL/GenBank/DDBJ databases">
        <title>Novel bacteria species description.</title>
        <authorList>
            <person name="Han J.-H."/>
        </authorList>
    </citation>
    <scope>NUCLEOTIDE SEQUENCE [LARGE SCALE GENOMIC DNA]</scope>
    <source>
        <strain evidence="4 5">KCTC23259</strain>
    </source>
</reference>
<evidence type="ECO:0000313" key="5">
    <source>
        <dbReference type="Proteomes" id="UP001204144"/>
    </source>
</evidence>
<evidence type="ECO:0000256" key="3">
    <source>
        <dbReference type="PIRSR" id="PIRSR607837-1"/>
    </source>
</evidence>
<evidence type="ECO:0000256" key="1">
    <source>
        <dbReference type="ARBA" id="ARBA00008635"/>
    </source>
</evidence>
<keyword evidence="5" id="KW-1185">Reference proteome</keyword>
<dbReference type="SUPFAM" id="SSF109854">
    <property type="entry name" value="DinB/YfiT-like putative metalloenzymes"/>
    <property type="match status" value="1"/>
</dbReference>
<keyword evidence="2 3" id="KW-0479">Metal-binding</keyword>
<comment type="caution">
    <text evidence="4">The sequence shown here is derived from an EMBL/GenBank/DDBJ whole genome shotgun (WGS) entry which is preliminary data.</text>
</comment>
<evidence type="ECO:0000256" key="2">
    <source>
        <dbReference type="ARBA" id="ARBA00022723"/>
    </source>
</evidence>
<proteinExistence type="inferred from homology"/>
<comment type="similarity">
    <text evidence="1">Belongs to the DinB family.</text>
</comment>
<protein>
    <submittedName>
        <fullName evidence="4">DinB family protein</fullName>
    </submittedName>
</protein>
<name>A0AAE3KXY1_9BACT</name>
<dbReference type="InterPro" id="IPR007837">
    <property type="entry name" value="DinB"/>
</dbReference>
<feature type="binding site" evidence="3">
    <location>
        <position position="137"/>
    </location>
    <ligand>
        <name>a divalent metal cation</name>
        <dbReference type="ChEBI" id="CHEBI:60240"/>
    </ligand>
</feature>
<dbReference type="EMBL" id="RJUF01000195">
    <property type="protein sequence ID" value="MCP9766075.1"/>
    <property type="molecule type" value="Genomic_DNA"/>
</dbReference>
<dbReference type="Gene3D" id="1.20.120.450">
    <property type="entry name" value="dinb family like domain"/>
    <property type="match status" value="1"/>
</dbReference>
<organism evidence="4 5">
    <name type="scientific">Lacihabitans soyangensis</name>
    <dbReference type="NCBI Taxonomy" id="869394"/>
    <lineage>
        <taxon>Bacteria</taxon>
        <taxon>Pseudomonadati</taxon>
        <taxon>Bacteroidota</taxon>
        <taxon>Cytophagia</taxon>
        <taxon>Cytophagales</taxon>
        <taxon>Leadbetterellaceae</taxon>
        <taxon>Lacihabitans</taxon>
    </lineage>
</organism>
<accession>A0AAE3KXY1</accession>
<feature type="binding site" evidence="3">
    <location>
        <position position="47"/>
    </location>
    <ligand>
        <name>a divalent metal cation</name>
        <dbReference type="ChEBI" id="CHEBI:60240"/>
    </ligand>
</feature>
<evidence type="ECO:0000313" key="4">
    <source>
        <dbReference type="EMBL" id="MCP9766075.1"/>
    </source>
</evidence>
<dbReference type="Pfam" id="PF05163">
    <property type="entry name" value="DinB"/>
    <property type="match status" value="1"/>
</dbReference>
<dbReference type="GO" id="GO:0046872">
    <property type="term" value="F:metal ion binding"/>
    <property type="evidence" value="ECO:0007669"/>
    <property type="project" value="UniProtKB-KW"/>
</dbReference>
<dbReference type="Proteomes" id="UP001204144">
    <property type="component" value="Unassembled WGS sequence"/>
</dbReference>